<evidence type="ECO:0000256" key="1">
    <source>
        <dbReference type="ARBA" id="ARBA00001539"/>
    </source>
</evidence>
<dbReference type="GO" id="GO:0008460">
    <property type="term" value="F:dTDP-glucose 4,6-dehydratase activity"/>
    <property type="evidence" value="ECO:0007669"/>
    <property type="project" value="UniProtKB-EC"/>
</dbReference>
<keyword evidence="7 8" id="KW-0456">Lyase</keyword>
<name>A0ABV6LT50_9BACI</name>
<dbReference type="RefSeq" id="WP_377351115.1">
    <property type="nucleotide sequence ID" value="NZ_JBHLTP010000013.1"/>
</dbReference>
<dbReference type="InterPro" id="IPR036291">
    <property type="entry name" value="NAD(P)-bd_dom_sf"/>
</dbReference>
<dbReference type="CDD" id="cd05246">
    <property type="entry name" value="dTDP_GD_SDR_e"/>
    <property type="match status" value="1"/>
</dbReference>
<gene>
    <name evidence="10" type="primary">rfbB</name>
    <name evidence="10" type="ORF">ACFFGV_17705</name>
</gene>
<evidence type="ECO:0000259" key="9">
    <source>
        <dbReference type="Pfam" id="PF16363"/>
    </source>
</evidence>
<keyword evidence="11" id="KW-1185">Reference proteome</keyword>
<evidence type="ECO:0000313" key="10">
    <source>
        <dbReference type="EMBL" id="MFC0525423.1"/>
    </source>
</evidence>
<protein>
    <recommendedName>
        <fullName evidence="5 8">dTDP-glucose 4,6-dehydratase</fullName>
        <ecNumber evidence="4 8">4.2.1.46</ecNumber>
    </recommendedName>
</protein>
<comment type="caution">
    <text evidence="10">The sequence shown here is derived from an EMBL/GenBank/DDBJ whole genome shotgun (WGS) entry which is preliminary data.</text>
</comment>
<dbReference type="Pfam" id="PF16363">
    <property type="entry name" value="GDP_Man_Dehyd"/>
    <property type="match status" value="1"/>
</dbReference>
<dbReference type="NCBIfam" id="TIGR01181">
    <property type="entry name" value="dTDP_gluc_dehyt"/>
    <property type="match status" value="1"/>
</dbReference>
<accession>A0ABV6LT50</accession>
<evidence type="ECO:0000256" key="5">
    <source>
        <dbReference type="ARBA" id="ARBA00016977"/>
    </source>
</evidence>
<dbReference type="Gene3D" id="3.90.25.10">
    <property type="entry name" value="UDP-galactose 4-epimerase, domain 1"/>
    <property type="match status" value="1"/>
</dbReference>
<evidence type="ECO:0000256" key="2">
    <source>
        <dbReference type="ARBA" id="ARBA00001911"/>
    </source>
</evidence>
<feature type="domain" description="NAD(P)-binding" evidence="9">
    <location>
        <begin position="4"/>
        <end position="305"/>
    </location>
</feature>
<dbReference type="Gene3D" id="3.40.50.720">
    <property type="entry name" value="NAD(P)-binding Rossmann-like Domain"/>
    <property type="match status" value="1"/>
</dbReference>
<comment type="catalytic activity">
    <reaction evidence="1 8">
        <text>dTDP-alpha-D-glucose = dTDP-4-dehydro-6-deoxy-alpha-D-glucose + H2O</text>
        <dbReference type="Rhea" id="RHEA:17221"/>
        <dbReference type="ChEBI" id="CHEBI:15377"/>
        <dbReference type="ChEBI" id="CHEBI:57477"/>
        <dbReference type="ChEBI" id="CHEBI:57649"/>
        <dbReference type="EC" id="4.2.1.46"/>
    </reaction>
</comment>
<evidence type="ECO:0000256" key="6">
    <source>
        <dbReference type="ARBA" id="ARBA00023027"/>
    </source>
</evidence>
<organism evidence="10 11">
    <name type="scientific">Pontibacillus salicampi</name>
    <dbReference type="NCBI Taxonomy" id="1449801"/>
    <lineage>
        <taxon>Bacteria</taxon>
        <taxon>Bacillati</taxon>
        <taxon>Bacillota</taxon>
        <taxon>Bacilli</taxon>
        <taxon>Bacillales</taxon>
        <taxon>Bacillaceae</taxon>
        <taxon>Pontibacillus</taxon>
    </lineage>
</organism>
<dbReference type="EC" id="4.2.1.46" evidence="4 8"/>
<dbReference type="InterPro" id="IPR016040">
    <property type="entry name" value="NAD(P)-bd_dom"/>
</dbReference>
<evidence type="ECO:0000256" key="3">
    <source>
        <dbReference type="ARBA" id="ARBA00008178"/>
    </source>
</evidence>
<proteinExistence type="inferred from homology"/>
<comment type="cofactor">
    <cofactor evidence="2 8">
        <name>NAD(+)</name>
        <dbReference type="ChEBI" id="CHEBI:57540"/>
    </cofactor>
</comment>
<evidence type="ECO:0000256" key="4">
    <source>
        <dbReference type="ARBA" id="ARBA00011990"/>
    </source>
</evidence>
<dbReference type="Proteomes" id="UP001589836">
    <property type="component" value="Unassembled WGS sequence"/>
</dbReference>
<dbReference type="EMBL" id="JBHLTP010000013">
    <property type="protein sequence ID" value="MFC0525423.1"/>
    <property type="molecule type" value="Genomic_DNA"/>
</dbReference>
<evidence type="ECO:0000256" key="7">
    <source>
        <dbReference type="ARBA" id="ARBA00023239"/>
    </source>
</evidence>
<dbReference type="InterPro" id="IPR005888">
    <property type="entry name" value="dTDP_Gluc_deHydtase"/>
</dbReference>
<keyword evidence="6" id="KW-0520">NAD</keyword>
<dbReference type="PANTHER" id="PTHR43000">
    <property type="entry name" value="DTDP-D-GLUCOSE 4,6-DEHYDRATASE-RELATED"/>
    <property type="match status" value="1"/>
</dbReference>
<dbReference type="SUPFAM" id="SSF51735">
    <property type="entry name" value="NAD(P)-binding Rossmann-fold domains"/>
    <property type="match status" value="1"/>
</dbReference>
<evidence type="ECO:0000256" key="8">
    <source>
        <dbReference type="RuleBase" id="RU004473"/>
    </source>
</evidence>
<reference evidence="10 11" key="1">
    <citation type="submission" date="2024-09" db="EMBL/GenBank/DDBJ databases">
        <authorList>
            <person name="Sun Q."/>
            <person name="Mori K."/>
        </authorList>
    </citation>
    <scope>NUCLEOTIDE SEQUENCE [LARGE SCALE GENOMIC DNA]</scope>
    <source>
        <strain evidence="10 11">NCAIM B.02529</strain>
    </source>
</reference>
<evidence type="ECO:0000313" key="11">
    <source>
        <dbReference type="Proteomes" id="UP001589836"/>
    </source>
</evidence>
<sequence length="324" mass="37009">MKLLVTGGLGFIGSNFIKYIMEQYPSYHIVNLDALTYAGNIENLRNLEDCHQYKFVRGDITDREFIFNLFKQESFDVVVNFAAESHVDRSIVDPSIFVKTNVQGTQTLLDAALEYKITKFVQISTDEVYGSLGKTGYFTEESPLKPNSPYSASKASADHFVRSYYETYGLPVCITRCSNNYGPFQHKEKLIPLMIVNALKDQYLPVYGRGINVRDWIYVEDHCSAIDVVIHNGRSGEVYNIGADNELTNIEVVKRILYLLDKPNSLISYVEDRLGHDMRYAIDSTKIKRELGWTPTKEFDDGLQNTVNWYISKFGINCELVDAF</sequence>
<comment type="similarity">
    <text evidence="3 8">Belongs to the NAD(P)-dependent epimerase/dehydratase family. dTDP-glucose dehydratase subfamily.</text>
</comment>